<keyword evidence="2" id="KW-0449">Lipoprotein</keyword>
<keyword evidence="3" id="KW-1185">Reference proteome</keyword>
<dbReference type="EMBL" id="FNAH01000003">
    <property type="protein sequence ID" value="SDD95360.1"/>
    <property type="molecule type" value="Genomic_DNA"/>
</dbReference>
<dbReference type="Pfam" id="PF04390">
    <property type="entry name" value="LptE"/>
    <property type="match status" value="1"/>
</dbReference>
<evidence type="ECO:0000313" key="2">
    <source>
        <dbReference type="EMBL" id="SDD95360.1"/>
    </source>
</evidence>
<dbReference type="GO" id="GO:0019867">
    <property type="term" value="C:outer membrane"/>
    <property type="evidence" value="ECO:0007669"/>
    <property type="project" value="InterPro"/>
</dbReference>
<feature type="signal peptide" evidence="1">
    <location>
        <begin position="1"/>
        <end position="22"/>
    </location>
</feature>
<dbReference type="GO" id="GO:0043165">
    <property type="term" value="P:Gram-negative-bacterium-type cell outer membrane assembly"/>
    <property type="evidence" value="ECO:0007669"/>
    <property type="project" value="InterPro"/>
</dbReference>
<proteinExistence type="predicted"/>
<dbReference type="STRING" id="591205.SAMN05421538_103105"/>
<reference evidence="2 3" key="1">
    <citation type="submission" date="2016-10" db="EMBL/GenBank/DDBJ databases">
        <authorList>
            <person name="de Groot N.N."/>
        </authorList>
    </citation>
    <scope>NUCLEOTIDE SEQUENCE [LARGE SCALE GENOMIC DNA]</scope>
    <source>
        <strain evidence="2 3">DSM 22220</strain>
    </source>
</reference>
<gene>
    <name evidence="2" type="ORF">SAMN05421538_103105</name>
</gene>
<dbReference type="Gene3D" id="3.30.160.150">
    <property type="entry name" value="Lipoprotein like domain"/>
    <property type="match status" value="1"/>
</dbReference>
<dbReference type="AlphaFoldDB" id="A0A1G6YYB3"/>
<accession>A0A1G6YYB3</accession>
<dbReference type="PROSITE" id="PS51257">
    <property type="entry name" value="PROKAR_LIPOPROTEIN"/>
    <property type="match status" value="1"/>
</dbReference>
<dbReference type="RefSeq" id="WP_090522140.1">
    <property type="nucleotide sequence ID" value="NZ_FNAH01000003.1"/>
</dbReference>
<dbReference type="OrthoDB" id="7629596at2"/>
<dbReference type="Proteomes" id="UP000199344">
    <property type="component" value="Unassembled WGS sequence"/>
</dbReference>
<sequence length="166" mass="17352">MSWRSPLPRRAAIAGLAALALAGCDLTPAYGPGGTGTALQGKVALRDPDSIDSFALNRRLSERLGPEQAALYSLDYRLTIAAVSQAITPSEVATRYSLNGTADFALTDNATGAPIVQGRVSSFTSYSATGTTIATTTAERDAHERLMVMLADQIVTRLLATGPRPG</sequence>
<feature type="chain" id="PRO_5011781029" evidence="1">
    <location>
        <begin position="23"/>
        <end position="166"/>
    </location>
</feature>
<evidence type="ECO:0000313" key="3">
    <source>
        <dbReference type="Proteomes" id="UP000199344"/>
    </source>
</evidence>
<organism evidence="2 3">
    <name type="scientific">Paracoccus isoporae</name>
    <dbReference type="NCBI Taxonomy" id="591205"/>
    <lineage>
        <taxon>Bacteria</taxon>
        <taxon>Pseudomonadati</taxon>
        <taxon>Pseudomonadota</taxon>
        <taxon>Alphaproteobacteria</taxon>
        <taxon>Rhodobacterales</taxon>
        <taxon>Paracoccaceae</taxon>
        <taxon>Paracoccus</taxon>
    </lineage>
</organism>
<name>A0A1G6YYB3_9RHOB</name>
<evidence type="ECO:0000256" key="1">
    <source>
        <dbReference type="SAM" id="SignalP"/>
    </source>
</evidence>
<protein>
    <submittedName>
        <fullName evidence="2">LPS-assembly lipoprotein</fullName>
    </submittedName>
</protein>
<keyword evidence="1" id="KW-0732">Signal</keyword>
<dbReference type="InterPro" id="IPR007485">
    <property type="entry name" value="LPS_assembly_LptE"/>
</dbReference>